<feature type="compositionally biased region" description="Low complexity" evidence="1">
    <location>
        <begin position="109"/>
        <end position="124"/>
    </location>
</feature>
<reference evidence="2" key="1">
    <citation type="submission" date="2020-03" db="EMBL/GenBank/DDBJ databases">
        <title>Studies in the Genomics of Life Span.</title>
        <authorList>
            <person name="Glass D."/>
        </authorList>
    </citation>
    <scope>NUCLEOTIDE SEQUENCE</scope>
    <source>
        <strain evidence="2">SUZIE</strain>
        <tissue evidence="2">Muscle</tissue>
    </source>
</reference>
<name>A0AA41MBU3_SCICA</name>
<sequence length="141" mass="15405">MEKDCSPTGCDQEITLHLKVSKTISISSFYAYMVCFLYDHYKPHCKRDPAIYGGCPYNSCERYYPGPSHGNTIRINIKDPWAPKWASGVNGKVTWANSQLSHGFTENLESLHSGGSSGSPNHPGVGKGDPTPPQCSYSASC</sequence>
<dbReference type="EMBL" id="JAATJV010132036">
    <property type="protein sequence ID" value="MBZ3869020.1"/>
    <property type="molecule type" value="Genomic_DNA"/>
</dbReference>
<feature type="region of interest" description="Disordered" evidence="1">
    <location>
        <begin position="109"/>
        <end position="141"/>
    </location>
</feature>
<organism evidence="2 3">
    <name type="scientific">Sciurus carolinensis</name>
    <name type="common">Eastern gray squirrel</name>
    <dbReference type="NCBI Taxonomy" id="30640"/>
    <lineage>
        <taxon>Eukaryota</taxon>
        <taxon>Metazoa</taxon>
        <taxon>Chordata</taxon>
        <taxon>Craniata</taxon>
        <taxon>Vertebrata</taxon>
        <taxon>Euteleostomi</taxon>
        <taxon>Mammalia</taxon>
        <taxon>Eutheria</taxon>
        <taxon>Euarchontoglires</taxon>
        <taxon>Glires</taxon>
        <taxon>Rodentia</taxon>
        <taxon>Sciuromorpha</taxon>
        <taxon>Sciuridae</taxon>
        <taxon>Sciurinae</taxon>
        <taxon>Sciurini</taxon>
        <taxon>Sciurus</taxon>
    </lineage>
</organism>
<comment type="caution">
    <text evidence="2">The sequence shown here is derived from an EMBL/GenBank/DDBJ whole genome shotgun (WGS) entry which is preliminary data.</text>
</comment>
<keyword evidence="3" id="KW-1185">Reference proteome</keyword>
<dbReference type="AlphaFoldDB" id="A0AA41MBU3"/>
<protein>
    <submittedName>
        <fullName evidence="2">ERV-BabFcenv provirus ancestral Env polyprotein</fullName>
    </submittedName>
</protein>
<gene>
    <name evidence="2" type="ORF">SUZIE_100850</name>
</gene>
<dbReference type="Proteomes" id="UP001166674">
    <property type="component" value="Unassembled WGS sequence"/>
</dbReference>
<proteinExistence type="predicted"/>
<evidence type="ECO:0000313" key="2">
    <source>
        <dbReference type="EMBL" id="MBZ3869020.1"/>
    </source>
</evidence>
<evidence type="ECO:0000256" key="1">
    <source>
        <dbReference type="SAM" id="MobiDB-lite"/>
    </source>
</evidence>
<accession>A0AA41MBU3</accession>
<evidence type="ECO:0000313" key="3">
    <source>
        <dbReference type="Proteomes" id="UP001166674"/>
    </source>
</evidence>